<dbReference type="SUPFAM" id="SSF54427">
    <property type="entry name" value="NTF2-like"/>
    <property type="match status" value="1"/>
</dbReference>
<dbReference type="InterPro" id="IPR032710">
    <property type="entry name" value="NTF2-like_dom_sf"/>
</dbReference>
<evidence type="ECO:0000313" key="2">
    <source>
        <dbReference type="Proteomes" id="UP001147752"/>
    </source>
</evidence>
<comment type="caution">
    <text evidence="1">The sequence shown here is derived from an EMBL/GenBank/DDBJ whole genome shotgun (WGS) entry which is preliminary data.</text>
</comment>
<reference evidence="1" key="2">
    <citation type="journal article" date="2023" name="IMA Fungus">
        <title>Comparative genomic study of the Penicillium genus elucidates a diverse pangenome and 15 lateral gene transfer events.</title>
        <authorList>
            <person name="Petersen C."/>
            <person name="Sorensen T."/>
            <person name="Nielsen M.R."/>
            <person name="Sondergaard T.E."/>
            <person name="Sorensen J.L."/>
            <person name="Fitzpatrick D.A."/>
            <person name="Frisvad J.C."/>
            <person name="Nielsen K.L."/>
        </authorList>
    </citation>
    <scope>NUCLEOTIDE SEQUENCE</scope>
    <source>
        <strain evidence="1">IBT 3081</strain>
    </source>
</reference>
<dbReference type="RefSeq" id="XP_056582246.1">
    <property type="nucleotide sequence ID" value="XM_056718111.1"/>
</dbReference>
<proteinExistence type="predicted"/>
<organism evidence="1 2">
    <name type="scientific">Penicillium concentricum</name>
    <dbReference type="NCBI Taxonomy" id="293559"/>
    <lineage>
        <taxon>Eukaryota</taxon>
        <taxon>Fungi</taxon>
        <taxon>Dikarya</taxon>
        <taxon>Ascomycota</taxon>
        <taxon>Pezizomycotina</taxon>
        <taxon>Eurotiomycetes</taxon>
        <taxon>Eurotiomycetidae</taxon>
        <taxon>Eurotiales</taxon>
        <taxon>Aspergillaceae</taxon>
        <taxon>Penicillium</taxon>
    </lineage>
</organism>
<name>A0A9W9SQV1_9EURO</name>
<dbReference type="AlphaFoldDB" id="A0A9W9SQV1"/>
<dbReference type="EMBL" id="JAPZBT010000001">
    <property type="protein sequence ID" value="KAJ5382470.1"/>
    <property type="molecule type" value="Genomic_DNA"/>
</dbReference>
<keyword evidence="2" id="KW-1185">Reference proteome</keyword>
<dbReference type="Proteomes" id="UP001147752">
    <property type="component" value="Unassembled WGS sequence"/>
</dbReference>
<dbReference type="Gene3D" id="3.10.450.50">
    <property type="match status" value="1"/>
</dbReference>
<accession>A0A9W9SQV1</accession>
<gene>
    <name evidence="1" type="ORF">N7517_000381</name>
</gene>
<sequence length="118" mass="13378">MSSTKDTWAQWDQAWDLGLPLEKRLAILKNATAPGFIYTNMASIVSDDLESLVQLIHEALKQQSNKLTVKHIKWHEQHSQSALQWDMIDIDSGKAALSGWSYGKYAEDGKLLSVSDFW</sequence>
<dbReference type="GeneID" id="81457294"/>
<reference evidence="1" key="1">
    <citation type="submission" date="2022-12" db="EMBL/GenBank/DDBJ databases">
        <authorList>
            <person name="Petersen C."/>
        </authorList>
    </citation>
    <scope>NUCLEOTIDE SEQUENCE</scope>
    <source>
        <strain evidence="1">IBT 3081</strain>
    </source>
</reference>
<dbReference type="OrthoDB" id="4239930at2759"/>
<protein>
    <submittedName>
        <fullName evidence="1">Uncharacterized protein</fullName>
    </submittedName>
</protein>
<evidence type="ECO:0000313" key="1">
    <source>
        <dbReference type="EMBL" id="KAJ5382470.1"/>
    </source>
</evidence>